<evidence type="ECO:0000259" key="2">
    <source>
        <dbReference type="Pfam" id="PF01523"/>
    </source>
</evidence>
<dbReference type="InterPro" id="IPR045570">
    <property type="entry name" value="Metalloprtase-TldD/E_cen_dom"/>
</dbReference>
<evidence type="ECO:0000259" key="3">
    <source>
        <dbReference type="Pfam" id="PF19289"/>
    </source>
</evidence>
<evidence type="ECO:0000313" key="5">
    <source>
        <dbReference type="EMBL" id="MCP1673900.1"/>
    </source>
</evidence>
<feature type="domain" description="Metalloprotease TldD/E N-terminal" evidence="2">
    <location>
        <begin position="38"/>
        <end position="102"/>
    </location>
</feature>
<proteinExistence type="inferred from homology"/>
<dbReference type="GO" id="GO:0008237">
    <property type="term" value="F:metallopeptidase activity"/>
    <property type="evidence" value="ECO:0007669"/>
    <property type="project" value="InterPro"/>
</dbReference>
<protein>
    <submittedName>
        <fullName evidence="5">PmbA protein</fullName>
    </submittedName>
</protein>
<feature type="domain" description="Metalloprotease TldD/E central" evidence="4">
    <location>
        <begin position="129"/>
        <end position="236"/>
    </location>
</feature>
<dbReference type="EMBL" id="JALJXV010000002">
    <property type="protein sequence ID" value="MCP1673900.1"/>
    <property type="molecule type" value="Genomic_DNA"/>
</dbReference>
<dbReference type="InterPro" id="IPR047657">
    <property type="entry name" value="PmbA"/>
</dbReference>
<comment type="caution">
    <text evidence="5">The sequence shown here is derived from an EMBL/GenBank/DDBJ whole genome shotgun (WGS) entry which is preliminary data.</text>
</comment>
<feature type="domain" description="Metalloprotease TldD/E C-terminal" evidence="3">
    <location>
        <begin position="243"/>
        <end position="451"/>
    </location>
</feature>
<accession>A0AAE3G176</accession>
<dbReference type="Pfam" id="PF19289">
    <property type="entry name" value="PmbA_TldD_3rd"/>
    <property type="match status" value="1"/>
</dbReference>
<evidence type="ECO:0000259" key="4">
    <source>
        <dbReference type="Pfam" id="PF19290"/>
    </source>
</evidence>
<dbReference type="SUPFAM" id="SSF111283">
    <property type="entry name" value="Putative modulator of DNA gyrase, PmbA/TldD"/>
    <property type="match status" value="1"/>
</dbReference>
<comment type="similarity">
    <text evidence="1">Belongs to the peptidase U62 family.</text>
</comment>
<dbReference type="Gene3D" id="3.30.2290.10">
    <property type="entry name" value="PmbA/TldD superfamily"/>
    <property type="match status" value="1"/>
</dbReference>
<name>A0AAE3G176_9GAMM</name>
<dbReference type="GO" id="GO:0005829">
    <property type="term" value="C:cytosol"/>
    <property type="evidence" value="ECO:0007669"/>
    <property type="project" value="TreeGrafter"/>
</dbReference>
<dbReference type="InterPro" id="IPR002510">
    <property type="entry name" value="Metalloprtase-TldD/E_N"/>
</dbReference>
<dbReference type="PANTHER" id="PTHR43421:SF1">
    <property type="entry name" value="METALLOPROTEASE PMBA"/>
    <property type="match status" value="1"/>
</dbReference>
<organism evidence="5 6">
    <name type="scientific">Natronocella acetinitrilica</name>
    <dbReference type="NCBI Taxonomy" id="414046"/>
    <lineage>
        <taxon>Bacteria</taxon>
        <taxon>Pseudomonadati</taxon>
        <taxon>Pseudomonadota</taxon>
        <taxon>Gammaproteobacteria</taxon>
        <taxon>Chromatiales</taxon>
        <taxon>Ectothiorhodospiraceae</taxon>
        <taxon>Natronocella</taxon>
    </lineage>
</organism>
<dbReference type="PANTHER" id="PTHR43421">
    <property type="entry name" value="METALLOPROTEASE PMBA"/>
    <property type="match status" value="1"/>
</dbReference>
<dbReference type="InterPro" id="IPR035068">
    <property type="entry name" value="TldD/PmbA_N"/>
</dbReference>
<dbReference type="GO" id="GO:0006508">
    <property type="term" value="P:proteolysis"/>
    <property type="evidence" value="ECO:0007669"/>
    <property type="project" value="InterPro"/>
</dbReference>
<dbReference type="RefSeq" id="WP_253475169.1">
    <property type="nucleotide sequence ID" value="NZ_JALJXV010000002.1"/>
</dbReference>
<dbReference type="Proteomes" id="UP001205843">
    <property type="component" value="Unassembled WGS sequence"/>
</dbReference>
<evidence type="ECO:0000256" key="1">
    <source>
        <dbReference type="ARBA" id="ARBA00005836"/>
    </source>
</evidence>
<gene>
    <name evidence="5" type="ORF">J2T57_000999</name>
</gene>
<reference evidence="5" key="1">
    <citation type="submission" date="2022-03" db="EMBL/GenBank/DDBJ databases">
        <title>Genomic Encyclopedia of Type Strains, Phase III (KMG-III): the genomes of soil and plant-associated and newly described type strains.</title>
        <authorList>
            <person name="Whitman W."/>
        </authorList>
    </citation>
    <scope>NUCLEOTIDE SEQUENCE</scope>
    <source>
        <strain evidence="5">ANL 6-2</strain>
    </source>
</reference>
<keyword evidence="6" id="KW-1185">Reference proteome</keyword>
<evidence type="ECO:0000313" key="6">
    <source>
        <dbReference type="Proteomes" id="UP001205843"/>
    </source>
</evidence>
<dbReference type="InterPro" id="IPR036059">
    <property type="entry name" value="TldD/PmbA_sf"/>
</dbReference>
<dbReference type="Pfam" id="PF01523">
    <property type="entry name" value="PmbA_TldD_1st"/>
    <property type="match status" value="1"/>
</dbReference>
<dbReference type="NCBIfam" id="NF008268">
    <property type="entry name" value="PRK11040.1"/>
    <property type="match status" value="1"/>
</dbReference>
<dbReference type="AlphaFoldDB" id="A0AAE3G176"/>
<dbReference type="Pfam" id="PF19290">
    <property type="entry name" value="PmbA_TldD_2nd"/>
    <property type="match status" value="1"/>
</dbReference>
<sequence>MTAIAEPQGRTSLPDKAQLEQLVQQVLDEARRQGATAAEASASVGSGLSVQVRNGAVDTLEHQRDRSLAVAVYFGQRQGTASSADFSPASIRATVEAACAIARHTSEDPAQGLADPELLARDVPDLDLYHPWALSPDDAVELALSCEAAALSVDSRITKSDSAGVSSNVSVRVYGNSHGFMGGYHGSRHGMNCVVIAEDGGGMQRDYWYTVDRDAQRLDAPEAVGRKAADHALKRLGAGQVPTRRVPVVYHATMARGLLGHLVSAVRGGSLYRKASFLLDSIGTPVLPKGLSLTEHPHLPRALGSAPFDNEGVATRERDLVSDGVLQGYVLDSYSARKLGMTTTGNAGGVHNLHLPPGDSDLDGLLNTMGEGMLITELMGQGINMVTGDYSRGAAGYWVEGGEITRPVQEVTVAGNLRDMLLGIQAVGNDVDTRGNIHTGSILIDGMTVAGS</sequence>
<dbReference type="InterPro" id="IPR045569">
    <property type="entry name" value="Metalloprtase-TldD/E_C"/>
</dbReference>